<keyword evidence="2" id="KW-1185">Reference proteome</keyword>
<evidence type="ECO:0000313" key="1">
    <source>
        <dbReference type="EMBL" id="KAF7826801.1"/>
    </source>
</evidence>
<dbReference type="Proteomes" id="UP000634136">
    <property type="component" value="Unassembled WGS sequence"/>
</dbReference>
<evidence type="ECO:0000313" key="2">
    <source>
        <dbReference type="Proteomes" id="UP000634136"/>
    </source>
</evidence>
<accession>A0A834TU84</accession>
<gene>
    <name evidence="1" type="ORF">G2W53_017965</name>
</gene>
<name>A0A834TU84_9FABA</name>
<protein>
    <submittedName>
        <fullName evidence="1">Uncharacterized protein</fullName>
    </submittedName>
</protein>
<reference evidence="1" key="1">
    <citation type="submission" date="2020-09" db="EMBL/GenBank/DDBJ databases">
        <title>Genome-Enabled Discovery of Anthraquinone Biosynthesis in Senna tora.</title>
        <authorList>
            <person name="Kang S.-H."/>
            <person name="Pandey R.P."/>
            <person name="Lee C.-M."/>
            <person name="Sim J.-S."/>
            <person name="Jeong J.-T."/>
            <person name="Choi B.-S."/>
            <person name="Jung M."/>
            <person name="Ginzburg D."/>
            <person name="Zhao K."/>
            <person name="Won S.Y."/>
            <person name="Oh T.-J."/>
            <person name="Yu Y."/>
            <person name="Kim N.-H."/>
            <person name="Lee O.R."/>
            <person name="Lee T.-H."/>
            <person name="Bashyal P."/>
            <person name="Kim T.-S."/>
            <person name="Lee W.-H."/>
            <person name="Kawkins C."/>
            <person name="Kim C.-K."/>
            <person name="Kim J.S."/>
            <person name="Ahn B.O."/>
            <person name="Rhee S.Y."/>
            <person name="Sohng J.K."/>
        </authorList>
    </citation>
    <scope>NUCLEOTIDE SEQUENCE</scope>
    <source>
        <tissue evidence="1">Leaf</tissue>
    </source>
</reference>
<dbReference type="EMBL" id="JAAIUW010000006">
    <property type="protein sequence ID" value="KAF7826801.1"/>
    <property type="molecule type" value="Genomic_DNA"/>
</dbReference>
<proteinExistence type="predicted"/>
<dbReference type="AlphaFoldDB" id="A0A834TU84"/>
<sequence length="166" mass="18890">MNHSNRRIQLNDHRPETTRPRELKIAVISLVREPQLAGPGFPFTFTYSKSGVPQTLLRDTDAKISTIEKTTRAGNDEIRNEQFNHSSTYRKHGQDNRMVPKMQLWILGSKSTSSGDTVARINYAKKNTNDRNYAGERPNLNFKVIGLAALDWETTLVSDMLFSLLL</sequence>
<comment type="caution">
    <text evidence="1">The sequence shown here is derived from an EMBL/GenBank/DDBJ whole genome shotgun (WGS) entry which is preliminary data.</text>
</comment>
<organism evidence="1 2">
    <name type="scientific">Senna tora</name>
    <dbReference type="NCBI Taxonomy" id="362788"/>
    <lineage>
        <taxon>Eukaryota</taxon>
        <taxon>Viridiplantae</taxon>
        <taxon>Streptophyta</taxon>
        <taxon>Embryophyta</taxon>
        <taxon>Tracheophyta</taxon>
        <taxon>Spermatophyta</taxon>
        <taxon>Magnoliopsida</taxon>
        <taxon>eudicotyledons</taxon>
        <taxon>Gunneridae</taxon>
        <taxon>Pentapetalae</taxon>
        <taxon>rosids</taxon>
        <taxon>fabids</taxon>
        <taxon>Fabales</taxon>
        <taxon>Fabaceae</taxon>
        <taxon>Caesalpinioideae</taxon>
        <taxon>Cassia clade</taxon>
        <taxon>Senna</taxon>
    </lineage>
</organism>